<evidence type="ECO:0000256" key="4">
    <source>
        <dbReference type="ARBA" id="ARBA00022989"/>
    </source>
</evidence>
<feature type="transmembrane region" description="Helical" evidence="6">
    <location>
        <begin position="172"/>
        <end position="191"/>
    </location>
</feature>
<feature type="transmembrane region" description="Helical" evidence="6">
    <location>
        <begin position="233"/>
        <end position="251"/>
    </location>
</feature>
<dbReference type="Gene3D" id="1.10.3730.20">
    <property type="match status" value="1"/>
</dbReference>
<reference evidence="8 9" key="1">
    <citation type="submission" date="2018-05" db="EMBL/GenBank/DDBJ databases">
        <title>Genomic Encyclopedia of Type Strains, Phase IV (KMG-IV): sequencing the most valuable type-strain genomes for metagenomic binning, comparative biology and taxonomic classification.</title>
        <authorList>
            <person name="Goeker M."/>
        </authorList>
    </citation>
    <scope>NUCLEOTIDE SEQUENCE [LARGE SCALE GENOMIC DNA]</scope>
    <source>
        <strain evidence="8 9">DSM 16791</strain>
    </source>
</reference>
<dbReference type="Pfam" id="PF00892">
    <property type="entry name" value="EamA"/>
    <property type="match status" value="2"/>
</dbReference>
<dbReference type="InterPro" id="IPR050638">
    <property type="entry name" value="AA-Vitamin_Transporters"/>
</dbReference>
<dbReference type="PANTHER" id="PTHR32322">
    <property type="entry name" value="INNER MEMBRANE TRANSPORTER"/>
    <property type="match status" value="1"/>
</dbReference>
<feature type="transmembrane region" description="Helical" evidence="6">
    <location>
        <begin position="63"/>
        <end position="82"/>
    </location>
</feature>
<dbReference type="RefSeq" id="WP_110031848.1">
    <property type="nucleotide sequence ID" value="NZ_QGTR01000002.1"/>
</dbReference>
<comment type="caution">
    <text evidence="8">The sequence shown here is derived from an EMBL/GenBank/DDBJ whole genome shotgun (WGS) entry which is preliminary data.</text>
</comment>
<feature type="transmembrane region" description="Helical" evidence="6">
    <location>
        <begin position="33"/>
        <end position="51"/>
    </location>
</feature>
<evidence type="ECO:0000259" key="7">
    <source>
        <dbReference type="Pfam" id="PF00892"/>
    </source>
</evidence>
<evidence type="ECO:0000256" key="5">
    <source>
        <dbReference type="ARBA" id="ARBA00023136"/>
    </source>
</evidence>
<feature type="transmembrane region" description="Helical" evidence="6">
    <location>
        <begin position="115"/>
        <end position="135"/>
    </location>
</feature>
<comment type="similarity">
    <text evidence="2">Belongs to the EamA transporter family.</text>
</comment>
<gene>
    <name evidence="8" type="ORF">DFR52_102803</name>
</gene>
<dbReference type="OrthoDB" id="5430053at2"/>
<evidence type="ECO:0000256" key="1">
    <source>
        <dbReference type="ARBA" id="ARBA00004141"/>
    </source>
</evidence>
<keyword evidence="3 6" id="KW-0812">Transmembrane</keyword>
<comment type="subcellular location">
    <subcellularLocation>
        <location evidence="1">Membrane</location>
        <topology evidence="1">Multi-pass membrane protein</topology>
    </subcellularLocation>
</comment>
<feature type="domain" description="EamA" evidence="7">
    <location>
        <begin position="4"/>
        <end position="131"/>
    </location>
</feature>
<dbReference type="PANTHER" id="PTHR32322:SF2">
    <property type="entry name" value="EAMA DOMAIN-CONTAINING PROTEIN"/>
    <property type="match status" value="1"/>
</dbReference>
<sequence length="280" mass="28959">MLRTILVTLIGPVLWGTTYIVFTQTLPVGHPLFVGAMRALPAGLILLSLNPRLPTRAALARHAAVGATNITIFFAMLFVAAARMPGGLAATLGAVQPLIVILLSGWLIRTAPKPLQLLAAFAGIAGVGLLVLSPGDRPDTLGVLAALFGACSMAIGTVLIDRWGRAGSPLEMTTWQLILGGAMLLPVALLVEGVPPAPDLRAVAGYAWLILLGTALAYFVWTRGISKLGPSAAYLALASPVVATIIGAVALGEVFSVWQWIGIALVLGATAVGVSVRRRA</sequence>
<proteinExistence type="inferred from homology"/>
<feature type="transmembrane region" description="Helical" evidence="6">
    <location>
        <begin position="141"/>
        <end position="160"/>
    </location>
</feature>
<protein>
    <submittedName>
        <fullName evidence="8">Putative blue pigment (Indigoidine) exporter</fullName>
    </submittedName>
</protein>
<feature type="transmembrane region" description="Helical" evidence="6">
    <location>
        <begin position="203"/>
        <end position="221"/>
    </location>
</feature>
<dbReference type="AlphaFoldDB" id="A0A317PMG6"/>
<dbReference type="GO" id="GO:0016020">
    <property type="term" value="C:membrane"/>
    <property type="evidence" value="ECO:0007669"/>
    <property type="project" value="UniProtKB-SubCell"/>
</dbReference>
<keyword evidence="5 6" id="KW-0472">Membrane</keyword>
<feature type="transmembrane region" description="Helical" evidence="6">
    <location>
        <begin position="88"/>
        <end position="108"/>
    </location>
</feature>
<evidence type="ECO:0000256" key="6">
    <source>
        <dbReference type="SAM" id="Phobius"/>
    </source>
</evidence>
<accession>A0A317PMG6</accession>
<dbReference type="InterPro" id="IPR000620">
    <property type="entry name" value="EamA_dom"/>
</dbReference>
<dbReference type="Proteomes" id="UP000246352">
    <property type="component" value="Unassembled WGS sequence"/>
</dbReference>
<organism evidence="8 9">
    <name type="scientific">Hoeflea marina</name>
    <dbReference type="NCBI Taxonomy" id="274592"/>
    <lineage>
        <taxon>Bacteria</taxon>
        <taxon>Pseudomonadati</taxon>
        <taxon>Pseudomonadota</taxon>
        <taxon>Alphaproteobacteria</taxon>
        <taxon>Hyphomicrobiales</taxon>
        <taxon>Rhizobiaceae</taxon>
        <taxon>Hoeflea</taxon>
    </lineage>
</organism>
<name>A0A317PMG6_9HYPH</name>
<evidence type="ECO:0000313" key="9">
    <source>
        <dbReference type="Proteomes" id="UP000246352"/>
    </source>
</evidence>
<dbReference type="InterPro" id="IPR037185">
    <property type="entry name" value="EmrE-like"/>
</dbReference>
<feature type="transmembrane region" description="Helical" evidence="6">
    <location>
        <begin position="257"/>
        <end position="276"/>
    </location>
</feature>
<feature type="domain" description="EamA" evidence="7">
    <location>
        <begin position="141"/>
        <end position="271"/>
    </location>
</feature>
<evidence type="ECO:0000313" key="8">
    <source>
        <dbReference type="EMBL" id="PWW02135.1"/>
    </source>
</evidence>
<evidence type="ECO:0000256" key="3">
    <source>
        <dbReference type="ARBA" id="ARBA00022692"/>
    </source>
</evidence>
<evidence type="ECO:0000256" key="2">
    <source>
        <dbReference type="ARBA" id="ARBA00007362"/>
    </source>
</evidence>
<dbReference type="SUPFAM" id="SSF103481">
    <property type="entry name" value="Multidrug resistance efflux transporter EmrE"/>
    <property type="match status" value="2"/>
</dbReference>
<keyword evidence="4 6" id="KW-1133">Transmembrane helix</keyword>
<dbReference type="EMBL" id="QGTR01000002">
    <property type="protein sequence ID" value="PWW02135.1"/>
    <property type="molecule type" value="Genomic_DNA"/>
</dbReference>
<keyword evidence="9" id="KW-1185">Reference proteome</keyword>